<protein>
    <submittedName>
        <fullName evidence="5">Biotin--[acetyl-CoA-carboxylase] ligase</fullName>
        <ecNumber evidence="5">6.3.4.15</ecNumber>
    </submittedName>
</protein>
<evidence type="ECO:0000313" key="5">
    <source>
        <dbReference type="EMBL" id="MCD1654846.1"/>
    </source>
</evidence>
<dbReference type="GO" id="GO:0004077">
    <property type="term" value="F:biotin--[biotin carboxyl-carrier protein] ligase activity"/>
    <property type="evidence" value="ECO:0007669"/>
    <property type="project" value="UniProtKB-EC"/>
</dbReference>
<comment type="caution">
    <text evidence="5">The sequence shown here is derived from an EMBL/GenBank/DDBJ whole genome shotgun (WGS) entry which is preliminary data.</text>
</comment>
<evidence type="ECO:0000259" key="3">
    <source>
        <dbReference type="Pfam" id="PF03099"/>
    </source>
</evidence>
<dbReference type="InterPro" id="IPR045864">
    <property type="entry name" value="aa-tRNA-synth_II/BPL/LPL"/>
</dbReference>
<dbReference type="InterPro" id="IPR013196">
    <property type="entry name" value="HTH_11"/>
</dbReference>
<dbReference type="Gene3D" id="3.30.930.10">
    <property type="entry name" value="Bira Bifunctional Protein, Domain 2"/>
    <property type="match status" value="1"/>
</dbReference>
<dbReference type="NCBIfam" id="TIGR00121">
    <property type="entry name" value="birA_ligase"/>
    <property type="match status" value="1"/>
</dbReference>
<accession>A0AAE3EJB9</accession>
<dbReference type="InterPro" id="IPR036390">
    <property type="entry name" value="WH_DNA-bd_sf"/>
</dbReference>
<reference evidence="5" key="1">
    <citation type="submission" date="2021-08" db="EMBL/GenBank/DDBJ databases">
        <title>Comparative analyses of Brucepasteria parasyntrophica and Teretinema zuelzerae.</title>
        <authorList>
            <person name="Song Y."/>
            <person name="Brune A."/>
        </authorList>
    </citation>
    <scope>NUCLEOTIDE SEQUENCE</scope>
    <source>
        <strain evidence="5">DSM 1903</strain>
    </source>
</reference>
<evidence type="ECO:0000256" key="1">
    <source>
        <dbReference type="ARBA" id="ARBA00022598"/>
    </source>
</evidence>
<dbReference type="Pfam" id="PF08279">
    <property type="entry name" value="HTH_11"/>
    <property type="match status" value="1"/>
</dbReference>
<dbReference type="InterPro" id="IPR004408">
    <property type="entry name" value="Biotin_CoA_COase_ligase"/>
</dbReference>
<dbReference type="EMBL" id="JAINWA010000003">
    <property type="protein sequence ID" value="MCD1654846.1"/>
    <property type="molecule type" value="Genomic_DNA"/>
</dbReference>
<dbReference type="EC" id="6.3.4.15" evidence="5"/>
<dbReference type="PANTHER" id="PTHR12835">
    <property type="entry name" value="BIOTIN PROTEIN LIGASE"/>
    <property type="match status" value="1"/>
</dbReference>
<dbReference type="Gene3D" id="1.10.10.10">
    <property type="entry name" value="Winged helix-like DNA-binding domain superfamily/Winged helix DNA-binding domain"/>
    <property type="match status" value="1"/>
</dbReference>
<gene>
    <name evidence="5" type="ORF">K7J14_09030</name>
</gene>
<feature type="domain" description="BPL/LPL catalytic" evidence="3">
    <location>
        <begin position="109"/>
        <end position="232"/>
    </location>
</feature>
<dbReference type="SUPFAM" id="SSF46785">
    <property type="entry name" value="Winged helix' DNA-binding domain"/>
    <property type="match status" value="1"/>
</dbReference>
<evidence type="ECO:0000313" key="6">
    <source>
        <dbReference type="Proteomes" id="UP001198163"/>
    </source>
</evidence>
<feature type="domain" description="Helix-turn-helix type 11" evidence="4">
    <location>
        <begin position="32"/>
        <end position="83"/>
    </location>
</feature>
<name>A0AAE3EJB9_9SPIR</name>
<proteinExistence type="predicted"/>
<dbReference type="InterPro" id="IPR004143">
    <property type="entry name" value="BPL_LPL_catalytic"/>
</dbReference>
<dbReference type="SUPFAM" id="SSF55681">
    <property type="entry name" value="Class II aaRS and biotin synthetases"/>
    <property type="match status" value="1"/>
</dbReference>
<keyword evidence="6" id="KW-1185">Reference proteome</keyword>
<keyword evidence="1 5" id="KW-0436">Ligase</keyword>
<evidence type="ECO:0000259" key="4">
    <source>
        <dbReference type="Pfam" id="PF08279"/>
    </source>
</evidence>
<dbReference type="PANTHER" id="PTHR12835:SF5">
    <property type="entry name" value="BIOTIN--PROTEIN LIGASE"/>
    <property type="match status" value="1"/>
</dbReference>
<dbReference type="InterPro" id="IPR036388">
    <property type="entry name" value="WH-like_DNA-bd_sf"/>
</dbReference>
<evidence type="ECO:0000256" key="2">
    <source>
        <dbReference type="SAM" id="MobiDB-lite"/>
    </source>
</evidence>
<dbReference type="AlphaFoldDB" id="A0AAE3EJB9"/>
<sequence>MVNNNYSDTSVSQPMKHGSSESAAEGRGKNTRAKVLDMLRSAAGGISGEAMAAQIGVSRVAVWKAVKGLCEAGYEIAGNPEGYALVRDKTDSIDEWEFGADAPRFRHLESTDSTMNRAFDEALRGAAHGLVVTADRQLTGRGMSGKAWNSAAGGLFFTIVTRPGLAVWDSHRMVMAAQCAAAEAVRSATGVECSLDWPNDLLVGSGKIGGILGEGLFSGTTLSFMNLGVGINTGERPDMPGTGAVNGGRKEILDFFLKNFDRIDPESPGLASRWNSKCPRIGQSIIGKTVGGARVEGAFLGIDEAGRARIREDKDTGGYGERLFSPGSLSIETKGWRR</sequence>
<dbReference type="RefSeq" id="WP_230755445.1">
    <property type="nucleotide sequence ID" value="NZ_JAINWA010000003.1"/>
</dbReference>
<dbReference type="Pfam" id="PF03099">
    <property type="entry name" value="BPL_LplA_LipB"/>
    <property type="match status" value="1"/>
</dbReference>
<feature type="region of interest" description="Disordered" evidence="2">
    <location>
        <begin position="1"/>
        <end position="29"/>
    </location>
</feature>
<dbReference type="Proteomes" id="UP001198163">
    <property type="component" value="Unassembled WGS sequence"/>
</dbReference>
<dbReference type="GO" id="GO:0005737">
    <property type="term" value="C:cytoplasm"/>
    <property type="evidence" value="ECO:0007669"/>
    <property type="project" value="TreeGrafter"/>
</dbReference>
<feature type="compositionally biased region" description="Polar residues" evidence="2">
    <location>
        <begin position="1"/>
        <end position="13"/>
    </location>
</feature>
<organism evidence="5 6">
    <name type="scientific">Teretinema zuelzerae</name>
    <dbReference type="NCBI Taxonomy" id="156"/>
    <lineage>
        <taxon>Bacteria</taxon>
        <taxon>Pseudomonadati</taxon>
        <taxon>Spirochaetota</taxon>
        <taxon>Spirochaetia</taxon>
        <taxon>Spirochaetales</taxon>
        <taxon>Treponemataceae</taxon>
        <taxon>Teretinema</taxon>
    </lineage>
</organism>